<evidence type="ECO:0000313" key="3">
    <source>
        <dbReference type="Proteomes" id="UP000054937"/>
    </source>
</evidence>
<reference evidence="2 3" key="1">
    <citation type="journal article" date="2015" name="Sci. Rep.">
        <title>Genome of the facultative scuticociliatosis pathogen Pseudocohnilembus persalinus provides insight into its virulence through horizontal gene transfer.</title>
        <authorList>
            <person name="Xiong J."/>
            <person name="Wang G."/>
            <person name="Cheng J."/>
            <person name="Tian M."/>
            <person name="Pan X."/>
            <person name="Warren A."/>
            <person name="Jiang C."/>
            <person name="Yuan D."/>
            <person name="Miao W."/>
        </authorList>
    </citation>
    <scope>NUCLEOTIDE SEQUENCE [LARGE SCALE GENOMIC DNA]</scope>
    <source>
        <strain evidence="2">36N120E</strain>
    </source>
</reference>
<dbReference type="SUPFAM" id="SSF47113">
    <property type="entry name" value="Histone-fold"/>
    <property type="match status" value="1"/>
</dbReference>
<comment type="caution">
    <text evidence="2">The sequence shown here is derived from an EMBL/GenBank/DDBJ whole genome shotgun (WGS) entry which is preliminary data.</text>
</comment>
<name>A0A0V0QKK0_PSEPJ</name>
<dbReference type="Pfam" id="PF03847">
    <property type="entry name" value="TFIID_20kDa"/>
    <property type="match status" value="1"/>
</dbReference>
<dbReference type="InParanoid" id="A0A0V0QKK0"/>
<dbReference type="Proteomes" id="UP000054937">
    <property type="component" value="Unassembled WGS sequence"/>
</dbReference>
<feature type="domain" description="Transcription initiation factor TFIID subunit 12" evidence="1">
    <location>
        <begin position="12"/>
        <end position="85"/>
    </location>
</feature>
<organism evidence="2 3">
    <name type="scientific">Pseudocohnilembus persalinus</name>
    <name type="common">Ciliate</name>
    <dbReference type="NCBI Taxonomy" id="266149"/>
    <lineage>
        <taxon>Eukaryota</taxon>
        <taxon>Sar</taxon>
        <taxon>Alveolata</taxon>
        <taxon>Ciliophora</taxon>
        <taxon>Intramacronucleata</taxon>
        <taxon>Oligohymenophorea</taxon>
        <taxon>Scuticociliatia</taxon>
        <taxon>Philasterida</taxon>
        <taxon>Pseudocohnilembidae</taxon>
        <taxon>Pseudocohnilembus</taxon>
    </lineage>
</organism>
<proteinExistence type="predicted"/>
<dbReference type="InterPro" id="IPR003228">
    <property type="entry name" value="TFIID_TAF12_dom"/>
</dbReference>
<evidence type="ECO:0000313" key="2">
    <source>
        <dbReference type="EMBL" id="KRX02803.1"/>
    </source>
</evidence>
<dbReference type="Gene3D" id="1.10.20.10">
    <property type="entry name" value="Histone, subunit A"/>
    <property type="match status" value="1"/>
</dbReference>
<dbReference type="GO" id="GO:0005669">
    <property type="term" value="C:transcription factor TFIID complex"/>
    <property type="evidence" value="ECO:0007669"/>
    <property type="project" value="InterPro"/>
</dbReference>
<keyword evidence="3" id="KW-1185">Reference proteome</keyword>
<dbReference type="EMBL" id="LDAU01000151">
    <property type="protein sequence ID" value="KRX02803.1"/>
    <property type="molecule type" value="Genomic_DNA"/>
</dbReference>
<gene>
    <name evidence="2" type="ORF">PPERSA_04006</name>
</gene>
<dbReference type="GO" id="GO:0046982">
    <property type="term" value="F:protein heterodimerization activity"/>
    <property type="evidence" value="ECO:0007669"/>
    <property type="project" value="InterPro"/>
</dbReference>
<protein>
    <submittedName>
        <fullName evidence="2">Histone-fold</fullName>
    </submittedName>
</protein>
<dbReference type="InterPro" id="IPR009072">
    <property type="entry name" value="Histone-fold"/>
</dbReference>
<accession>A0A0V0QKK0</accession>
<dbReference type="GO" id="GO:0006352">
    <property type="term" value="P:DNA-templated transcription initiation"/>
    <property type="evidence" value="ECO:0007669"/>
    <property type="project" value="InterPro"/>
</dbReference>
<evidence type="ECO:0000259" key="1">
    <source>
        <dbReference type="Pfam" id="PF03847"/>
    </source>
</evidence>
<dbReference type="AlphaFoldDB" id="A0A0V0QKK0"/>
<sequence>MEDKQQQLFEQKHLKELLKQMNIPIQDEKNKNEIYIDKKATDFLLEIGNTFLETVIKKSQEFAIENDKKIEPEDIQYIVSQEFNIDDMTQRLKQHELNMQADEFKTNLE</sequence>